<evidence type="ECO:0000313" key="1">
    <source>
        <dbReference type="EMBL" id="KAH7836460.1"/>
    </source>
</evidence>
<proteinExistence type="predicted"/>
<name>A0ACB7X7H5_9ERIC</name>
<dbReference type="EMBL" id="CM037156">
    <property type="protein sequence ID" value="KAH7836460.1"/>
    <property type="molecule type" value="Genomic_DNA"/>
</dbReference>
<keyword evidence="2" id="KW-1185">Reference proteome</keyword>
<gene>
    <name evidence="1" type="ORF">Vadar_001599</name>
</gene>
<comment type="caution">
    <text evidence="1">The sequence shown here is derived from an EMBL/GenBank/DDBJ whole genome shotgun (WGS) entry which is preliminary data.</text>
</comment>
<protein>
    <submittedName>
        <fullName evidence="1">Uncharacterized protein</fullName>
    </submittedName>
</protein>
<accession>A0ACB7X7H5</accession>
<sequence>MSSEYGDGTAGESLEKLKALQITSLEEEEDDEDQANGESSNLFDEDDDEEEEQVAVTLGLVEKPKKRWSLFRQLFPSKAGGSPAWLDPIDLPSGRSCLCDICGEPLQFLLQVYAPLSEKESTFHRTLFVFMCQSMGCLLQDQHEQWKRQQEKASRSVKVFRSQLGRLNPFYSSEPPRRDGTDKPSGVGAALCSWCGTWKGDKVCSGCRRARYCSDKHQAMHWKSGHKIECLHSSISPQTSNSCPSSSSADIQKGQYSLIVLLATKMNRDVWLSVILYFAEFTAYHNLFASTAASNSIWPEYEILNEDEPELGSEMSEDNGHSNSLVPESHADETVKSLLDKFEGDPDRKSLASFQERMTRAPEQVLRYCRFERAKPLWPMSSGRPSEADIPKCTHCGGTRSFEFQILPQLLYYFGVKNEVDSLDWASIVVYSCEASCEGSRAYKEDIPIFIIFDLNLSLLSPPSSSIPFQFSLTSQAGLDWKEQSYGDVHCISEERDTFGLISVPSDKLWGAQTQRSLQNFEIGGDRERMPEPIIRAFGILKKCAAKVNIEYGLDPSIGKAIMQAAQEVAEGKLNDHFPLVVWQTGSGTQSNMNANEVIANRAAEILGHERGDKFVHPNDHVNRSQSSNDTFPTVMHIAAAVEINSRLIPNMKHLQSSLHSKSLEFKDIIKIGRTHTQDATPLTLGQEFSGYTTQVKYGIDRVLCTLPRIYQLAQGGTAVGTGLNTKKGFDVKIAAAVAEETNLPFVTAENKFEALAAHDAFVETSGALNTIAASLMKIANDIRLLGSGPRCGLGELILPENEPGSSIMPGKVNPTQCEALTMVCAQVMGNHVAVTVGGSNGHFELNVFKPMIANALLHSVRLIGDASASFEKNCVRGIQANRERISKLLHESLMLVTSLNPKIGYDNAAAVAKKAHKEGSTLKEAALKLGVLSGEEFDKLVVPEKMIGPSD</sequence>
<dbReference type="Proteomes" id="UP000828048">
    <property type="component" value="Chromosome 6"/>
</dbReference>
<reference evidence="1 2" key="1">
    <citation type="journal article" date="2021" name="Hortic Res">
        <title>High-quality reference genome and annotation aids understanding of berry development for evergreen blueberry (Vaccinium darrowii).</title>
        <authorList>
            <person name="Yu J."/>
            <person name="Hulse-Kemp A.M."/>
            <person name="Babiker E."/>
            <person name="Staton M."/>
        </authorList>
    </citation>
    <scope>NUCLEOTIDE SEQUENCE [LARGE SCALE GENOMIC DNA]</scope>
    <source>
        <strain evidence="2">cv. NJ 8807/NJ 8810</strain>
        <tissue evidence="1">Young leaf</tissue>
    </source>
</reference>
<organism evidence="1 2">
    <name type="scientific">Vaccinium darrowii</name>
    <dbReference type="NCBI Taxonomy" id="229202"/>
    <lineage>
        <taxon>Eukaryota</taxon>
        <taxon>Viridiplantae</taxon>
        <taxon>Streptophyta</taxon>
        <taxon>Embryophyta</taxon>
        <taxon>Tracheophyta</taxon>
        <taxon>Spermatophyta</taxon>
        <taxon>Magnoliopsida</taxon>
        <taxon>eudicotyledons</taxon>
        <taxon>Gunneridae</taxon>
        <taxon>Pentapetalae</taxon>
        <taxon>asterids</taxon>
        <taxon>Ericales</taxon>
        <taxon>Ericaceae</taxon>
        <taxon>Vaccinioideae</taxon>
        <taxon>Vaccinieae</taxon>
        <taxon>Vaccinium</taxon>
    </lineage>
</organism>
<evidence type="ECO:0000313" key="2">
    <source>
        <dbReference type="Proteomes" id="UP000828048"/>
    </source>
</evidence>